<evidence type="ECO:0000313" key="2">
    <source>
        <dbReference type="EMBL" id="GGO36065.1"/>
    </source>
</evidence>
<evidence type="ECO:0008006" key="4">
    <source>
        <dbReference type="Google" id="ProtNLM"/>
    </source>
</evidence>
<gene>
    <name evidence="2" type="ORF">GCM10012286_07540</name>
</gene>
<organism evidence="2 3">
    <name type="scientific">Streptomyces lasiicapitis</name>
    <dbReference type="NCBI Taxonomy" id="1923961"/>
    <lineage>
        <taxon>Bacteria</taxon>
        <taxon>Bacillati</taxon>
        <taxon>Actinomycetota</taxon>
        <taxon>Actinomycetes</taxon>
        <taxon>Kitasatosporales</taxon>
        <taxon>Streptomycetaceae</taxon>
        <taxon>Streptomyces</taxon>
    </lineage>
</organism>
<accession>A0ABQ2LIP9</accession>
<evidence type="ECO:0000313" key="3">
    <source>
        <dbReference type="Proteomes" id="UP000656881"/>
    </source>
</evidence>
<protein>
    <recommendedName>
        <fullName evidence="4">Secreted protein</fullName>
    </recommendedName>
</protein>
<reference evidence="3" key="1">
    <citation type="journal article" date="2019" name="Int. J. Syst. Evol. Microbiol.">
        <title>The Global Catalogue of Microorganisms (GCM) 10K type strain sequencing project: providing services to taxonomists for standard genome sequencing and annotation.</title>
        <authorList>
            <consortium name="The Broad Institute Genomics Platform"/>
            <consortium name="The Broad Institute Genome Sequencing Center for Infectious Disease"/>
            <person name="Wu L."/>
            <person name="Ma J."/>
        </authorList>
    </citation>
    <scope>NUCLEOTIDE SEQUENCE [LARGE SCALE GENOMIC DNA]</scope>
    <source>
        <strain evidence="3">CGMCC 4.7349</strain>
    </source>
</reference>
<proteinExistence type="predicted"/>
<keyword evidence="3" id="KW-1185">Reference proteome</keyword>
<dbReference type="EMBL" id="BMNG01000002">
    <property type="protein sequence ID" value="GGO36065.1"/>
    <property type="molecule type" value="Genomic_DNA"/>
</dbReference>
<evidence type="ECO:0000256" key="1">
    <source>
        <dbReference type="SAM" id="MobiDB-lite"/>
    </source>
</evidence>
<comment type="caution">
    <text evidence="2">The sequence shown here is derived from an EMBL/GenBank/DDBJ whole genome shotgun (WGS) entry which is preliminary data.</text>
</comment>
<name>A0ABQ2LIP9_9ACTN</name>
<feature type="region of interest" description="Disordered" evidence="1">
    <location>
        <begin position="42"/>
        <end position="96"/>
    </location>
</feature>
<sequence length="142" mass="15557">MRTFLALSLPVLPDFFVVPLTLIPEAGTHFYPYHWATGVSESGATQPAQGHAPSPARRVNDVEKIGKGRPTSQLPRPGGKFPAGRHNIGHSDASCPVDMTGNPSVYRCGPHLTKTYEIHIRRTTDDIDDHSGNGPQWRVNRP</sequence>
<dbReference type="Proteomes" id="UP000656881">
    <property type="component" value="Unassembled WGS sequence"/>
</dbReference>